<dbReference type="EMBL" id="LCBB01000017">
    <property type="protein sequence ID" value="KKS02112.1"/>
    <property type="molecule type" value="Genomic_DNA"/>
</dbReference>
<gene>
    <name evidence="1" type="ORF">UU55_C0017G0001</name>
</gene>
<name>A0A0G0VR29_UNCKA</name>
<dbReference type="AlphaFoldDB" id="A0A0G0VR29"/>
<protein>
    <submittedName>
        <fullName evidence="1">Uncharacterized protein</fullName>
    </submittedName>
</protein>
<comment type="caution">
    <text evidence="1">The sequence shown here is derived from an EMBL/GenBank/DDBJ whole genome shotgun (WGS) entry which is preliminary data.</text>
</comment>
<feature type="non-terminal residue" evidence="1">
    <location>
        <position position="1"/>
    </location>
</feature>
<evidence type="ECO:0000313" key="2">
    <source>
        <dbReference type="Proteomes" id="UP000033947"/>
    </source>
</evidence>
<evidence type="ECO:0000313" key="1">
    <source>
        <dbReference type="EMBL" id="KKS02112.1"/>
    </source>
</evidence>
<organism evidence="1 2">
    <name type="scientific">candidate division WWE3 bacterium GW2011_GWC2_41_23</name>
    <dbReference type="NCBI Taxonomy" id="1619123"/>
    <lineage>
        <taxon>Bacteria</taxon>
        <taxon>Katanobacteria</taxon>
    </lineage>
</organism>
<proteinExistence type="predicted"/>
<sequence length="51" mass="5782">NLKIEPRPLFITGYTDLQNIASESALIKNNFQKIGTVDYESEINNAWIVKA</sequence>
<reference evidence="1 2" key="1">
    <citation type="journal article" date="2015" name="Nature">
        <title>rRNA introns, odd ribosomes, and small enigmatic genomes across a large radiation of phyla.</title>
        <authorList>
            <person name="Brown C.T."/>
            <person name="Hug L.A."/>
            <person name="Thomas B.C."/>
            <person name="Sharon I."/>
            <person name="Castelle C.J."/>
            <person name="Singh A."/>
            <person name="Wilkins M.J."/>
            <person name="Williams K.H."/>
            <person name="Banfield J.F."/>
        </authorList>
    </citation>
    <scope>NUCLEOTIDE SEQUENCE [LARGE SCALE GENOMIC DNA]</scope>
</reference>
<dbReference type="Proteomes" id="UP000033947">
    <property type="component" value="Unassembled WGS sequence"/>
</dbReference>
<accession>A0A0G0VR29</accession>